<gene>
    <name evidence="9" type="primary">dcm</name>
    <name evidence="9" type="ORF">HPO96_23180</name>
</gene>
<evidence type="ECO:0000256" key="1">
    <source>
        <dbReference type="ARBA" id="ARBA00011975"/>
    </source>
</evidence>
<dbReference type="NCBIfam" id="TIGR00675">
    <property type="entry name" value="dcm"/>
    <property type="match status" value="1"/>
</dbReference>
<dbReference type="Gene3D" id="3.90.120.10">
    <property type="entry name" value="DNA Methylase, subunit A, domain 2"/>
    <property type="match status" value="1"/>
</dbReference>
<keyword evidence="2 6" id="KW-0489">Methyltransferase</keyword>
<evidence type="ECO:0000256" key="8">
    <source>
        <dbReference type="SAM" id="MobiDB-lite"/>
    </source>
</evidence>
<dbReference type="Proteomes" id="UP000534306">
    <property type="component" value="Unassembled WGS sequence"/>
</dbReference>
<dbReference type="PRINTS" id="PR00105">
    <property type="entry name" value="C5METTRFRASE"/>
</dbReference>
<dbReference type="GO" id="GO:0032259">
    <property type="term" value="P:methylation"/>
    <property type="evidence" value="ECO:0007669"/>
    <property type="project" value="UniProtKB-KW"/>
</dbReference>
<proteinExistence type="inferred from homology"/>
<dbReference type="EMBL" id="JABJRC010000005">
    <property type="protein sequence ID" value="NOL43152.1"/>
    <property type="molecule type" value="Genomic_DNA"/>
</dbReference>
<keyword evidence="5" id="KW-0680">Restriction system</keyword>
<dbReference type="PANTHER" id="PTHR10629">
    <property type="entry name" value="CYTOSINE-SPECIFIC METHYLTRANSFERASE"/>
    <property type="match status" value="1"/>
</dbReference>
<dbReference type="PROSITE" id="PS51679">
    <property type="entry name" value="SAM_MT_C5"/>
    <property type="match status" value="1"/>
</dbReference>
<evidence type="ECO:0000256" key="2">
    <source>
        <dbReference type="ARBA" id="ARBA00022603"/>
    </source>
</evidence>
<dbReference type="AlphaFoldDB" id="A0A7Y4L489"/>
<comment type="caution">
    <text evidence="9">The sequence shown here is derived from an EMBL/GenBank/DDBJ whole genome shotgun (WGS) entry which is preliminary data.</text>
</comment>
<dbReference type="Pfam" id="PF00145">
    <property type="entry name" value="DNA_methylase"/>
    <property type="match status" value="2"/>
</dbReference>
<evidence type="ECO:0000256" key="6">
    <source>
        <dbReference type="PROSITE-ProRule" id="PRU01016"/>
    </source>
</evidence>
<name>A0A7Y4L489_9ACTN</name>
<evidence type="ECO:0000313" key="10">
    <source>
        <dbReference type="Proteomes" id="UP000534306"/>
    </source>
</evidence>
<organism evidence="9 10">
    <name type="scientific">Kribbella sandramycini</name>
    <dbReference type="NCBI Taxonomy" id="60450"/>
    <lineage>
        <taxon>Bacteria</taxon>
        <taxon>Bacillati</taxon>
        <taxon>Actinomycetota</taxon>
        <taxon>Actinomycetes</taxon>
        <taxon>Propionibacteriales</taxon>
        <taxon>Kribbellaceae</taxon>
        <taxon>Kribbella</taxon>
    </lineage>
</organism>
<dbReference type="InterPro" id="IPR050390">
    <property type="entry name" value="C5-Methyltransferase"/>
</dbReference>
<evidence type="ECO:0000256" key="5">
    <source>
        <dbReference type="ARBA" id="ARBA00022747"/>
    </source>
</evidence>
<evidence type="ECO:0000313" key="9">
    <source>
        <dbReference type="EMBL" id="NOL43152.1"/>
    </source>
</evidence>
<feature type="region of interest" description="Disordered" evidence="8">
    <location>
        <begin position="188"/>
        <end position="225"/>
    </location>
</feature>
<dbReference type="GO" id="GO:0003886">
    <property type="term" value="F:DNA (cytosine-5-)-methyltransferase activity"/>
    <property type="evidence" value="ECO:0007669"/>
    <property type="project" value="UniProtKB-EC"/>
</dbReference>
<dbReference type="EC" id="2.1.1.37" evidence="1"/>
<evidence type="ECO:0000256" key="7">
    <source>
        <dbReference type="RuleBase" id="RU000416"/>
    </source>
</evidence>
<dbReference type="InterPro" id="IPR029063">
    <property type="entry name" value="SAM-dependent_MTases_sf"/>
</dbReference>
<evidence type="ECO:0000256" key="4">
    <source>
        <dbReference type="ARBA" id="ARBA00022691"/>
    </source>
</evidence>
<keyword evidence="4 6" id="KW-0949">S-adenosyl-L-methionine</keyword>
<accession>A0A7Y4L489</accession>
<feature type="active site" evidence="6">
    <location>
        <position position="84"/>
    </location>
</feature>
<comment type="similarity">
    <text evidence="6 7">Belongs to the class I-like SAM-binding methyltransferase superfamily. C5-methyltransferase family.</text>
</comment>
<protein>
    <recommendedName>
        <fullName evidence="1">DNA (cytosine-5-)-methyltransferase</fullName>
        <ecNumber evidence="1">2.1.1.37</ecNumber>
    </recommendedName>
</protein>
<keyword evidence="10" id="KW-1185">Reference proteome</keyword>
<keyword evidence="3 6" id="KW-0808">Transferase</keyword>
<dbReference type="SUPFAM" id="SSF53335">
    <property type="entry name" value="S-adenosyl-L-methionine-dependent methyltransferases"/>
    <property type="match status" value="1"/>
</dbReference>
<reference evidence="9 10" key="1">
    <citation type="submission" date="2020-05" db="EMBL/GenBank/DDBJ databases">
        <title>Genome sequence of Kribbella sandramycini ATCC 39419.</title>
        <authorList>
            <person name="Maclea K.S."/>
            <person name="Fair J.L."/>
        </authorList>
    </citation>
    <scope>NUCLEOTIDE SEQUENCE [LARGE SCALE GENOMIC DNA]</scope>
    <source>
        <strain evidence="9 10">ATCC 39419</strain>
    </source>
</reference>
<dbReference type="GO" id="GO:0009307">
    <property type="term" value="P:DNA restriction-modification system"/>
    <property type="evidence" value="ECO:0007669"/>
    <property type="project" value="UniProtKB-KW"/>
</dbReference>
<evidence type="ECO:0000256" key="3">
    <source>
        <dbReference type="ARBA" id="ARBA00022679"/>
    </source>
</evidence>
<dbReference type="Gene3D" id="3.40.50.150">
    <property type="entry name" value="Vaccinia Virus protein VP39"/>
    <property type="match status" value="1"/>
</dbReference>
<dbReference type="PANTHER" id="PTHR10629:SF52">
    <property type="entry name" value="DNA (CYTOSINE-5)-METHYLTRANSFERASE 1"/>
    <property type="match status" value="1"/>
</dbReference>
<dbReference type="InterPro" id="IPR001525">
    <property type="entry name" value="C5_MeTfrase"/>
</dbReference>
<sequence length="322" mass="34468">MPARADGLHLVSLCAGIGGIDLGFHRAGIPTVAAVEIDPAARGVLADRFPETVLFEDLTKVTADDLISVGVVPERTVVAVGWPCQGNSSRGRRQGLDDPRSGLWMHVARLLAELHPRWFVGENVPGLLSVNDGRDFATVLADLAELGMDSAWRVLDARGFGVPHRRRRLVLVGHFGDRTAPVRVLLEPDRVPGHPHPHHPPTPATPAAPAGSAGASRGGGERGGLTTWAPAYSHSLVSHGGNDKQDPSMVTYVVQPDTGPRRLTPLECERLQGFPDDWTATSNARGQADKLRYAQLGNTVAVPVFEWIARRLLAVDSEAVTA</sequence>